<dbReference type="EMBL" id="RAHX01000001">
    <property type="protein sequence ID" value="RJY09353.1"/>
    <property type="molecule type" value="Genomic_DNA"/>
</dbReference>
<evidence type="ECO:0000313" key="3">
    <source>
        <dbReference type="Proteomes" id="UP000285232"/>
    </source>
</evidence>
<keyword evidence="3" id="KW-1185">Reference proteome</keyword>
<dbReference type="GO" id="GO:0006355">
    <property type="term" value="P:regulation of DNA-templated transcription"/>
    <property type="evidence" value="ECO:0007669"/>
    <property type="project" value="InterPro"/>
</dbReference>
<protein>
    <submittedName>
        <fullName evidence="2">MerR family transcriptional regulator</fullName>
    </submittedName>
</protein>
<feature type="domain" description="HTH merR-type" evidence="1">
    <location>
        <begin position="14"/>
        <end position="78"/>
    </location>
</feature>
<accession>A0A419RU82</accession>
<dbReference type="Pfam" id="PF13411">
    <property type="entry name" value="MerR_1"/>
    <property type="match status" value="1"/>
</dbReference>
<dbReference type="AlphaFoldDB" id="A0A419RU82"/>
<comment type="caution">
    <text evidence="2">The sequence shown here is derived from an EMBL/GenBank/DDBJ whole genome shotgun (WGS) entry which is preliminary data.</text>
</comment>
<proteinExistence type="predicted"/>
<sequence>MSHVWSRSLLLSRGQIAEISGVSSHTLAFWLRNEILVPSSGGHGSGSHKKFHPIQATIAAIFGKLQAIGLNIAALKAISDIIQTGVRVGLSTNLQPYSILAAVETKKSLLDLELGKQVRLWNVSSDTDKELFANKPEDLLKDLEAGRPEFDLAEDIYEFARKIEEDQFMGLKAFSEIKSAMEGLDWSNPSWLLWQDQHGSWQISSQTEPGEQFSRHPDADTGIFLAMGTIVRAVWNIDLHEIKIEQTKRAIPELLRTNPERADRLMKRLAEMKARKSND</sequence>
<dbReference type="GO" id="GO:0003677">
    <property type="term" value="F:DNA binding"/>
    <property type="evidence" value="ECO:0007669"/>
    <property type="project" value="InterPro"/>
</dbReference>
<dbReference type="Gene3D" id="1.10.1660.10">
    <property type="match status" value="1"/>
</dbReference>
<dbReference type="RefSeq" id="WP_120048361.1">
    <property type="nucleotide sequence ID" value="NZ_RAHX01000001.1"/>
</dbReference>
<dbReference type="Proteomes" id="UP000285232">
    <property type="component" value="Unassembled WGS sequence"/>
</dbReference>
<reference evidence="2 3" key="1">
    <citation type="journal article" date="2017" name="Int. J. Syst. Evol. Microbiol.">
        <title>Erythrobacter aquimixticola sp. nov., isolated from the junction between the ocean and a freshwater spring.</title>
        <authorList>
            <person name="Park S."/>
            <person name="Jung Y.T."/>
            <person name="Choi S.J."/>
            <person name="Yoon J.H."/>
        </authorList>
    </citation>
    <scope>NUCLEOTIDE SEQUENCE [LARGE SCALE GENOMIC DNA]</scope>
    <source>
        <strain evidence="2 3">JSSK-14</strain>
    </source>
</reference>
<evidence type="ECO:0000313" key="2">
    <source>
        <dbReference type="EMBL" id="RJY09353.1"/>
    </source>
</evidence>
<gene>
    <name evidence="2" type="ORF">D6201_08295</name>
</gene>
<evidence type="ECO:0000259" key="1">
    <source>
        <dbReference type="Pfam" id="PF13411"/>
    </source>
</evidence>
<name>A0A419RU82_9SPHN</name>
<dbReference type="InterPro" id="IPR000551">
    <property type="entry name" value="MerR-type_HTH_dom"/>
</dbReference>
<organism evidence="2 3">
    <name type="scientific">Aurantiacibacter aquimixticola</name>
    <dbReference type="NCBI Taxonomy" id="1958945"/>
    <lineage>
        <taxon>Bacteria</taxon>
        <taxon>Pseudomonadati</taxon>
        <taxon>Pseudomonadota</taxon>
        <taxon>Alphaproteobacteria</taxon>
        <taxon>Sphingomonadales</taxon>
        <taxon>Erythrobacteraceae</taxon>
        <taxon>Aurantiacibacter</taxon>
    </lineage>
</organism>